<feature type="non-terminal residue" evidence="2">
    <location>
        <position position="117"/>
    </location>
</feature>
<dbReference type="EMBL" id="OV170230">
    <property type="protein sequence ID" value="CAH0715730.1"/>
    <property type="molecule type" value="Genomic_DNA"/>
</dbReference>
<keyword evidence="3" id="KW-1185">Reference proteome</keyword>
<sequence length="117" mass="12914">MSSVVSLDGRDRPGLLRRLTSGCARAACTQVGLVILVVVYVLLGAVLFEYLESGPEVQKRTAIQRSREECLKELWAITENVELCTRQWIGSFGKILASHCISTQNSSNQPVVYRSVS</sequence>
<keyword evidence="1" id="KW-0812">Transmembrane</keyword>
<reference evidence="2" key="1">
    <citation type="submission" date="2021-12" db="EMBL/GenBank/DDBJ databases">
        <authorList>
            <person name="Martin H S."/>
        </authorList>
    </citation>
    <scope>NUCLEOTIDE SEQUENCE</scope>
</reference>
<gene>
    <name evidence="2" type="ORF">BINO364_LOCUS2616</name>
</gene>
<keyword evidence="1" id="KW-1133">Transmembrane helix</keyword>
<evidence type="ECO:0000256" key="1">
    <source>
        <dbReference type="SAM" id="Phobius"/>
    </source>
</evidence>
<feature type="transmembrane region" description="Helical" evidence="1">
    <location>
        <begin position="31"/>
        <end position="51"/>
    </location>
</feature>
<evidence type="ECO:0000313" key="2">
    <source>
        <dbReference type="EMBL" id="CAH0715730.1"/>
    </source>
</evidence>
<dbReference type="AlphaFoldDB" id="A0A8J9UW72"/>
<dbReference type="OrthoDB" id="8190014at2759"/>
<accession>A0A8J9UW72</accession>
<evidence type="ECO:0000313" key="3">
    <source>
        <dbReference type="Proteomes" id="UP000838878"/>
    </source>
</evidence>
<keyword evidence="1" id="KW-0472">Membrane</keyword>
<organism evidence="2 3">
    <name type="scientific">Brenthis ino</name>
    <name type="common">lesser marbled fritillary</name>
    <dbReference type="NCBI Taxonomy" id="405034"/>
    <lineage>
        <taxon>Eukaryota</taxon>
        <taxon>Metazoa</taxon>
        <taxon>Ecdysozoa</taxon>
        <taxon>Arthropoda</taxon>
        <taxon>Hexapoda</taxon>
        <taxon>Insecta</taxon>
        <taxon>Pterygota</taxon>
        <taxon>Neoptera</taxon>
        <taxon>Endopterygota</taxon>
        <taxon>Lepidoptera</taxon>
        <taxon>Glossata</taxon>
        <taxon>Ditrysia</taxon>
        <taxon>Papilionoidea</taxon>
        <taxon>Nymphalidae</taxon>
        <taxon>Heliconiinae</taxon>
        <taxon>Argynnini</taxon>
        <taxon>Brenthis</taxon>
    </lineage>
</organism>
<dbReference type="Proteomes" id="UP000838878">
    <property type="component" value="Chromosome 10"/>
</dbReference>
<proteinExistence type="predicted"/>
<name>A0A8J9UW72_9NEOP</name>
<dbReference type="Gene3D" id="1.10.287.70">
    <property type="match status" value="1"/>
</dbReference>
<protein>
    <submittedName>
        <fullName evidence="2">Uncharacterized protein</fullName>
    </submittedName>
</protein>